<evidence type="ECO:0000256" key="3">
    <source>
        <dbReference type="ARBA" id="ARBA00022490"/>
    </source>
</evidence>
<dbReference type="CDD" id="cd00211">
    <property type="entry name" value="PTS_IIA_fru"/>
    <property type="match status" value="1"/>
</dbReference>
<dbReference type="InterPro" id="IPR051351">
    <property type="entry name" value="Ascorbate-PTS_EIIA_comp"/>
</dbReference>
<keyword evidence="3" id="KW-0963">Cytoplasm</keyword>
<evidence type="ECO:0000256" key="9">
    <source>
        <dbReference type="ARBA" id="ARBA00041175"/>
    </source>
</evidence>
<evidence type="ECO:0000256" key="1">
    <source>
        <dbReference type="ARBA" id="ARBA00004496"/>
    </source>
</evidence>
<dbReference type="InterPro" id="IPR016152">
    <property type="entry name" value="PTrfase/Anion_transptr"/>
</dbReference>
<evidence type="ECO:0000313" key="12">
    <source>
        <dbReference type="EMBL" id="CAB4691333.1"/>
    </source>
</evidence>
<reference evidence="12" key="1">
    <citation type="submission" date="2020-05" db="EMBL/GenBank/DDBJ databases">
        <authorList>
            <person name="Chiriac C."/>
            <person name="Salcher M."/>
            <person name="Ghai R."/>
            <person name="Kavagutti S V."/>
        </authorList>
    </citation>
    <scope>NUCLEOTIDE SEQUENCE</scope>
</reference>
<keyword evidence="4" id="KW-0597">Phosphoprotein</keyword>
<dbReference type="Gene3D" id="3.40.930.10">
    <property type="entry name" value="Mannitol-specific EII, Chain A"/>
    <property type="match status" value="1"/>
</dbReference>
<evidence type="ECO:0000256" key="2">
    <source>
        <dbReference type="ARBA" id="ARBA00022448"/>
    </source>
</evidence>
<evidence type="ECO:0000256" key="8">
    <source>
        <dbReference type="ARBA" id="ARBA00037387"/>
    </source>
</evidence>
<comment type="function">
    <text evidence="8">The phosphoenolpyruvate-dependent sugar phosphotransferase system (sugar PTS), a major carbohydrate active transport system, catalyzes the phosphorylation of incoming sugar substrates concomitantly with their translocation across the cell membrane. The enzyme II UlaABC PTS system is involved in ascorbate transport.</text>
</comment>
<dbReference type="GO" id="GO:0009401">
    <property type="term" value="P:phosphoenolpyruvate-dependent sugar phosphotransferase system"/>
    <property type="evidence" value="ECO:0007669"/>
    <property type="project" value="UniProtKB-KW"/>
</dbReference>
<name>A0A6J6P400_9ZZZZ</name>
<accession>A0A6J6P400</accession>
<dbReference type="GO" id="GO:0005737">
    <property type="term" value="C:cytoplasm"/>
    <property type="evidence" value="ECO:0007669"/>
    <property type="project" value="UniProtKB-SubCell"/>
</dbReference>
<dbReference type="PANTHER" id="PTHR36203">
    <property type="entry name" value="ASCORBATE-SPECIFIC PTS SYSTEM EIIA COMPONENT"/>
    <property type="match status" value="1"/>
</dbReference>
<evidence type="ECO:0000256" key="4">
    <source>
        <dbReference type="ARBA" id="ARBA00022553"/>
    </source>
</evidence>
<dbReference type="Pfam" id="PF00359">
    <property type="entry name" value="PTS_EIIA_2"/>
    <property type="match status" value="1"/>
</dbReference>
<evidence type="ECO:0000256" key="7">
    <source>
        <dbReference type="ARBA" id="ARBA00022777"/>
    </source>
</evidence>
<keyword evidence="6" id="KW-0598">Phosphotransferase system</keyword>
<gene>
    <name evidence="12" type="ORF">UFOPK2373_00814</name>
</gene>
<dbReference type="PROSITE" id="PS51094">
    <property type="entry name" value="PTS_EIIA_TYPE_2"/>
    <property type="match status" value="1"/>
</dbReference>
<dbReference type="SUPFAM" id="SSF55804">
    <property type="entry name" value="Phoshotransferase/anion transport protein"/>
    <property type="match status" value="1"/>
</dbReference>
<keyword evidence="7" id="KW-0418">Kinase</keyword>
<dbReference type="GO" id="GO:0016301">
    <property type="term" value="F:kinase activity"/>
    <property type="evidence" value="ECO:0007669"/>
    <property type="project" value="UniProtKB-KW"/>
</dbReference>
<dbReference type="InterPro" id="IPR002178">
    <property type="entry name" value="PTS_EIIA_type-2_dom"/>
</dbReference>
<evidence type="ECO:0000256" key="5">
    <source>
        <dbReference type="ARBA" id="ARBA00022679"/>
    </source>
</evidence>
<keyword evidence="5" id="KW-0808">Transferase</keyword>
<protein>
    <recommendedName>
        <fullName evidence="9">Ascorbate-specific PTS system EIIA component</fullName>
    </recommendedName>
    <alternativeName>
        <fullName evidence="10">Ascorbate-specific phosphotransferase enzyme IIA component</fullName>
    </alternativeName>
</protein>
<evidence type="ECO:0000256" key="10">
    <source>
        <dbReference type="ARBA" id="ARBA00042072"/>
    </source>
</evidence>
<proteinExistence type="predicted"/>
<feature type="domain" description="PTS EIIA type-2" evidence="11">
    <location>
        <begin position="7"/>
        <end position="148"/>
    </location>
</feature>
<dbReference type="EMBL" id="CAEZXL010000142">
    <property type="protein sequence ID" value="CAB4691333.1"/>
    <property type="molecule type" value="Genomic_DNA"/>
</dbReference>
<organism evidence="12">
    <name type="scientific">freshwater metagenome</name>
    <dbReference type="NCBI Taxonomy" id="449393"/>
    <lineage>
        <taxon>unclassified sequences</taxon>
        <taxon>metagenomes</taxon>
        <taxon>ecological metagenomes</taxon>
    </lineage>
</organism>
<evidence type="ECO:0000259" key="11">
    <source>
        <dbReference type="PROSITE" id="PS51094"/>
    </source>
</evidence>
<comment type="subcellular location">
    <subcellularLocation>
        <location evidence="1">Cytoplasm</location>
    </subcellularLocation>
</comment>
<evidence type="ECO:0000256" key="6">
    <source>
        <dbReference type="ARBA" id="ARBA00022683"/>
    </source>
</evidence>
<dbReference type="AlphaFoldDB" id="A0A6J6P400"/>
<sequence length="148" mass="16055">MTLLVNNALGVGSILLQQRAGDWRECFQLAGNALVSSKRVTETYIQEMIDAFEELGPYMVIAPGIALAHARPSKSVLETGLSLVTLSEPVVFGSLNNDPVRLVIGLSAVDHDSHIDLMAALSELLMNETKVNILLQADKEPEVRQTLS</sequence>
<dbReference type="PANTHER" id="PTHR36203:SF1">
    <property type="entry name" value="ASCORBATE-SPECIFIC PTS SYSTEM EIIA COMPONENT"/>
    <property type="match status" value="1"/>
</dbReference>
<keyword evidence="2" id="KW-0813">Transport</keyword>